<dbReference type="EMBL" id="JAEPRD010000032">
    <property type="protein sequence ID" value="KAG2206117.1"/>
    <property type="molecule type" value="Genomic_DNA"/>
</dbReference>
<dbReference type="OrthoDB" id="2284791at2759"/>
<dbReference type="Proteomes" id="UP000603453">
    <property type="component" value="Unassembled WGS sequence"/>
</dbReference>
<sequence length="122" mass="14043">MMVNRSKGRYNNLSPASFYRIICNLLKKRPSIHLSGIVNFIYSDMSKVILSSLPDHLKTKLDYILKISQLDPDTLGYIERILDFHSDVDGILEYIMVTKAALICGHKRNTQQYTSRPSLRPK</sequence>
<keyword evidence="2" id="KW-1185">Reference proteome</keyword>
<evidence type="ECO:0000313" key="2">
    <source>
        <dbReference type="Proteomes" id="UP000603453"/>
    </source>
</evidence>
<proteinExistence type="predicted"/>
<comment type="caution">
    <text evidence="1">The sequence shown here is derived from an EMBL/GenBank/DDBJ whole genome shotgun (WGS) entry which is preliminary data.</text>
</comment>
<protein>
    <submittedName>
        <fullName evidence="1">Uncharacterized protein</fullName>
    </submittedName>
</protein>
<organism evidence="1 2">
    <name type="scientific">Mucor saturninus</name>
    <dbReference type="NCBI Taxonomy" id="64648"/>
    <lineage>
        <taxon>Eukaryota</taxon>
        <taxon>Fungi</taxon>
        <taxon>Fungi incertae sedis</taxon>
        <taxon>Mucoromycota</taxon>
        <taxon>Mucoromycotina</taxon>
        <taxon>Mucoromycetes</taxon>
        <taxon>Mucorales</taxon>
        <taxon>Mucorineae</taxon>
        <taxon>Mucoraceae</taxon>
        <taxon>Mucor</taxon>
    </lineage>
</organism>
<evidence type="ECO:0000313" key="1">
    <source>
        <dbReference type="EMBL" id="KAG2206117.1"/>
    </source>
</evidence>
<dbReference type="AlphaFoldDB" id="A0A8H7R823"/>
<accession>A0A8H7R823</accession>
<gene>
    <name evidence="1" type="ORF">INT47_003766</name>
</gene>
<reference evidence="1" key="1">
    <citation type="submission" date="2020-12" db="EMBL/GenBank/DDBJ databases">
        <title>Metabolic potential, ecology and presence of endohyphal bacteria is reflected in genomic diversity of Mucoromycotina.</title>
        <authorList>
            <person name="Muszewska A."/>
            <person name="Okrasinska A."/>
            <person name="Steczkiewicz K."/>
            <person name="Drgas O."/>
            <person name="Orlowska M."/>
            <person name="Perlinska-Lenart U."/>
            <person name="Aleksandrzak-Piekarczyk T."/>
            <person name="Szatraj K."/>
            <person name="Zielenkiewicz U."/>
            <person name="Pilsyk S."/>
            <person name="Malc E."/>
            <person name="Mieczkowski P."/>
            <person name="Kruszewska J.S."/>
            <person name="Biernat P."/>
            <person name="Pawlowska J."/>
        </authorList>
    </citation>
    <scope>NUCLEOTIDE SEQUENCE</scope>
    <source>
        <strain evidence="1">WA0000017839</strain>
    </source>
</reference>
<name>A0A8H7R823_9FUNG</name>